<dbReference type="AlphaFoldDB" id="A0A1I0DXZ3"/>
<name>A0A1I0DXZ3_9FIRM</name>
<evidence type="ECO:0000256" key="8">
    <source>
        <dbReference type="ARBA" id="ARBA00034323"/>
    </source>
</evidence>
<dbReference type="RefSeq" id="WP_092353206.1">
    <property type="nucleotide sequence ID" value="NZ_BLMI01000034.1"/>
</dbReference>
<keyword evidence="2" id="KW-0813">Transport</keyword>
<dbReference type="InterPro" id="IPR050555">
    <property type="entry name" value="Bact_Solute-Bind_Prot2"/>
</dbReference>
<evidence type="ECO:0000256" key="5">
    <source>
        <dbReference type="ARBA" id="ARBA00022729"/>
    </source>
</evidence>
<dbReference type="PANTHER" id="PTHR30036">
    <property type="entry name" value="D-XYLOSE-BINDING PERIPLASMIC PROTEIN"/>
    <property type="match status" value="1"/>
</dbReference>
<evidence type="ECO:0000256" key="3">
    <source>
        <dbReference type="ARBA" id="ARBA00022597"/>
    </source>
</evidence>
<evidence type="ECO:0000256" key="2">
    <source>
        <dbReference type="ARBA" id="ARBA00022448"/>
    </source>
</evidence>
<evidence type="ECO:0000256" key="6">
    <source>
        <dbReference type="ARBA" id="ARBA00022764"/>
    </source>
</evidence>
<dbReference type="Pfam" id="PF13407">
    <property type="entry name" value="Peripla_BP_4"/>
    <property type="match status" value="1"/>
</dbReference>
<dbReference type="InterPro" id="IPR028082">
    <property type="entry name" value="Peripla_BP_I"/>
</dbReference>
<reference evidence="13" key="2">
    <citation type="submission" date="2016-10" db="EMBL/GenBank/DDBJ databases">
        <authorList>
            <person name="de Groot N.N."/>
        </authorList>
    </citation>
    <scope>NUCLEOTIDE SEQUENCE [LARGE SCALE GENOMIC DNA]</scope>
    <source>
        <strain evidence="13">DSM 1551</strain>
    </source>
</reference>
<organism evidence="13 14">
    <name type="scientific">Thomasclavelia cocleata</name>
    <dbReference type="NCBI Taxonomy" id="69824"/>
    <lineage>
        <taxon>Bacteria</taxon>
        <taxon>Bacillati</taxon>
        <taxon>Bacillota</taxon>
        <taxon>Erysipelotrichia</taxon>
        <taxon>Erysipelotrichales</taxon>
        <taxon>Coprobacillaceae</taxon>
        <taxon>Thomasclavelia</taxon>
    </lineage>
</organism>
<dbReference type="Gene3D" id="3.40.50.2300">
    <property type="match status" value="2"/>
</dbReference>
<evidence type="ECO:0000259" key="11">
    <source>
        <dbReference type="Pfam" id="PF13407"/>
    </source>
</evidence>
<sequence length="356" mass="38489">MKKVLSFLLSCTMLVCMATVLTGCGGSDDGDVHVFYYNYSDTYISSVRSALGKQLSDAGVKYQDYDANGNQTTQTEQVQTAITKGAKALVVNIVNTGSDDAAQGIVDMAKKENIPLIFFNREVSDKIVKGYDKCAFVGTDAAEAGHLQGEMIGEYLLANYDSFDLNKDGSISYIMFKGEEGNNEAIYRTQYAVEDANKKLVAAGKPALTFYDASNNDKYLVDQQGKWSAQAANEYMTTALASYSDSNNNMIELVICNNDGMAEGAITALNSVGYNTSGDKVIPVFGVDATDAAKDLIKKNKMAGTIKQDAEGMAKAIALLAQNALDDKDLMDGTDSYNKDKKVNKIRIAYGKYLGE</sequence>
<evidence type="ECO:0000256" key="9">
    <source>
        <dbReference type="ARBA" id="ARBA00034344"/>
    </source>
</evidence>
<keyword evidence="14" id="KW-1185">Reference proteome</keyword>
<evidence type="ECO:0000313" key="15">
    <source>
        <dbReference type="Proteomes" id="UP000490821"/>
    </source>
</evidence>
<dbReference type="InterPro" id="IPR025997">
    <property type="entry name" value="SBP_2_dom"/>
</dbReference>
<dbReference type="GeneID" id="78288069"/>
<dbReference type="InterPro" id="IPR044085">
    <property type="entry name" value="MglB-like_PBP1"/>
</dbReference>
<dbReference type="EMBL" id="BLMI01000034">
    <property type="protein sequence ID" value="GFI40331.1"/>
    <property type="molecule type" value="Genomic_DNA"/>
</dbReference>
<reference evidence="14" key="1">
    <citation type="submission" date="2016-10" db="EMBL/GenBank/DDBJ databases">
        <authorList>
            <person name="Varghese N."/>
            <person name="Submissions S."/>
        </authorList>
    </citation>
    <scope>NUCLEOTIDE SEQUENCE [LARGE SCALE GENOMIC DNA]</scope>
    <source>
        <strain evidence="14">DSM 1551</strain>
    </source>
</reference>
<gene>
    <name evidence="12" type="primary">mglB</name>
    <name evidence="12" type="ORF">IMSAGC017_00363</name>
    <name evidence="13" type="ORF">SAMN04489758_10867</name>
</gene>
<dbReference type="OrthoDB" id="9814427at2"/>
<keyword evidence="5 10" id="KW-0732">Signal</keyword>
<evidence type="ECO:0000256" key="4">
    <source>
        <dbReference type="ARBA" id="ARBA00022723"/>
    </source>
</evidence>
<dbReference type="GO" id="GO:0046872">
    <property type="term" value="F:metal ion binding"/>
    <property type="evidence" value="ECO:0007669"/>
    <property type="project" value="UniProtKB-KW"/>
</dbReference>
<feature type="domain" description="Periplasmic binding protein" evidence="11">
    <location>
        <begin position="34"/>
        <end position="328"/>
    </location>
</feature>
<dbReference type="PANTHER" id="PTHR30036:SF2">
    <property type="entry name" value="D-GALACTOSE_METHYL-GALACTOSIDE BINDING PERIPLASMIC PROTEIN MGLB"/>
    <property type="match status" value="1"/>
</dbReference>
<evidence type="ECO:0000313" key="14">
    <source>
        <dbReference type="Proteomes" id="UP000198558"/>
    </source>
</evidence>
<feature type="signal peptide" evidence="10">
    <location>
        <begin position="1"/>
        <end position="18"/>
    </location>
</feature>
<dbReference type="CDD" id="cd01539">
    <property type="entry name" value="PBP1_GGBP"/>
    <property type="match status" value="1"/>
</dbReference>
<accession>A0A1I0DXZ3</accession>
<dbReference type="Proteomes" id="UP000198558">
    <property type="component" value="Unassembled WGS sequence"/>
</dbReference>
<evidence type="ECO:0000256" key="1">
    <source>
        <dbReference type="ARBA" id="ARBA00004196"/>
    </source>
</evidence>
<evidence type="ECO:0000313" key="12">
    <source>
        <dbReference type="EMBL" id="GFI40331.1"/>
    </source>
</evidence>
<keyword evidence="4" id="KW-0479">Metal-binding</keyword>
<evidence type="ECO:0000313" key="13">
    <source>
        <dbReference type="EMBL" id="SET37406.1"/>
    </source>
</evidence>
<dbReference type="PROSITE" id="PS51257">
    <property type="entry name" value="PROKAR_LIPOPROTEIN"/>
    <property type="match status" value="1"/>
</dbReference>
<dbReference type="SUPFAM" id="SSF53822">
    <property type="entry name" value="Periplasmic binding protein-like I"/>
    <property type="match status" value="1"/>
</dbReference>
<comment type="subcellular location">
    <subcellularLocation>
        <location evidence="1">Cell envelope</location>
    </subcellularLocation>
</comment>
<proteinExistence type="predicted"/>
<dbReference type="GO" id="GO:0030246">
    <property type="term" value="F:carbohydrate binding"/>
    <property type="evidence" value="ECO:0007669"/>
    <property type="project" value="InterPro"/>
</dbReference>
<dbReference type="EMBL" id="FOIN01000008">
    <property type="protein sequence ID" value="SET37406.1"/>
    <property type="molecule type" value="Genomic_DNA"/>
</dbReference>
<feature type="chain" id="PRO_5038216936" description="D-galactose/methyl-galactoside binding periplasmic protein MglB" evidence="10">
    <location>
        <begin position="19"/>
        <end position="356"/>
    </location>
</feature>
<dbReference type="GO" id="GO:0030288">
    <property type="term" value="C:outer membrane-bounded periplasmic space"/>
    <property type="evidence" value="ECO:0007669"/>
    <property type="project" value="TreeGrafter"/>
</dbReference>
<keyword evidence="6" id="KW-0574">Periplasm</keyword>
<comment type="subunit">
    <text evidence="8">The ABC transporter complex is composed of one ATP-binding protein (MglA), two transmembrane proteins (MglC) and a solute-binding protein (MglB).</text>
</comment>
<evidence type="ECO:0000256" key="7">
    <source>
        <dbReference type="ARBA" id="ARBA00022837"/>
    </source>
</evidence>
<reference evidence="12 15" key="3">
    <citation type="journal article" date="2020" name="Microbiome">
        <title>Single-cell genomics of uncultured bacteria reveals dietary fiber responders in the mouse gut microbiota.</title>
        <authorList>
            <person name="Chijiiwa R."/>
            <person name="Hosokawa M."/>
            <person name="Kogawa M."/>
            <person name="Nishikawa Y."/>
            <person name="Ide K."/>
            <person name="Sakanashi C."/>
            <person name="Takahashi K."/>
            <person name="Takeyama H."/>
        </authorList>
    </citation>
    <scope>NUCLEOTIDE SEQUENCE [LARGE SCALE GENOMIC DNA]</scope>
    <source>
        <strain evidence="12">IMSAGC_017</strain>
    </source>
</reference>
<keyword evidence="7" id="KW-0106">Calcium</keyword>
<protein>
    <recommendedName>
        <fullName evidence="9">D-galactose/methyl-galactoside binding periplasmic protein MglB</fullName>
    </recommendedName>
</protein>
<keyword evidence="3" id="KW-0762">Sugar transport</keyword>
<dbReference type="Proteomes" id="UP000490821">
    <property type="component" value="Unassembled WGS sequence"/>
</dbReference>
<evidence type="ECO:0000256" key="10">
    <source>
        <dbReference type="SAM" id="SignalP"/>
    </source>
</evidence>